<evidence type="ECO:0000313" key="2">
    <source>
        <dbReference type="Proteomes" id="UP000314294"/>
    </source>
</evidence>
<accession>A0A4Z2G8U4</accession>
<proteinExistence type="predicted"/>
<comment type="caution">
    <text evidence="1">The sequence shown here is derived from an EMBL/GenBank/DDBJ whole genome shotgun (WGS) entry which is preliminary data.</text>
</comment>
<keyword evidence="2" id="KW-1185">Reference proteome</keyword>
<reference evidence="1 2" key="1">
    <citation type="submission" date="2019-03" db="EMBL/GenBank/DDBJ databases">
        <title>First draft genome of Liparis tanakae, snailfish: a comprehensive survey of snailfish specific genes.</title>
        <authorList>
            <person name="Kim W."/>
            <person name="Song I."/>
            <person name="Jeong J.-H."/>
            <person name="Kim D."/>
            <person name="Kim S."/>
            <person name="Ryu S."/>
            <person name="Song J.Y."/>
            <person name="Lee S.K."/>
        </authorList>
    </citation>
    <scope>NUCLEOTIDE SEQUENCE [LARGE SCALE GENOMIC DNA]</scope>
    <source>
        <tissue evidence="1">Muscle</tissue>
    </source>
</reference>
<dbReference type="EMBL" id="SRLO01000637">
    <property type="protein sequence ID" value="TNN49908.1"/>
    <property type="molecule type" value="Genomic_DNA"/>
</dbReference>
<name>A0A4Z2G8U4_9TELE</name>
<dbReference type="AlphaFoldDB" id="A0A4Z2G8U4"/>
<evidence type="ECO:0000313" key="1">
    <source>
        <dbReference type="EMBL" id="TNN49908.1"/>
    </source>
</evidence>
<sequence>MTFDEEPGEELLAFMGDAFVGDAFVGDAFIGDAFIGDAFIGDAFMGDFPTKPFSWPRGRRKRNKEELGYKEETMLLEA</sequence>
<gene>
    <name evidence="1" type="ORF">EYF80_039898</name>
</gene>
<protein>
    <submittedName>
        <fullName evidence="1">Uncharacterized protein</fullName>
    </submittedName>
</protein>
<dbReference type="Proteomes" id="UP000314294">
    <property type="component" value="Unassembled WGS sequence"/>
</dbReference>
<organism evidence="1 2">
    <name type="scientific">Liparis tanakae</name>
    <name type="common">Tanaka's snailfish</name>
    <dbReference type="NCBI Taxonomy" id="230148"/>
    <lineage>
        <taxon>Eukaryota</taxon>
        <taxon>Metazoa</taxon>
        <taxon>Chordata</taxon>
        <taxon>Craniata</taxon>
        <taxon>Vertebrata</taxon>
        <taxon>Euteleostomi</taxon>
        <taxon>Actinopterygii</taxon>
        <taxon>Neopterygii</taxon>
        <taxon>Teleostei</taxon>
        <taxon>Neoteleostei</taxon>
        <taxon>Acanthomorphata</taxon>
        <taxon>Eupercaria</taxon>
        <taxon>Perciformes</taxon>
        <taxon>Cottioidei</taxon>
        <taxon>Cottales</taxon>
        <taxon>Liparidae</taxon>
        <taxon>Liparis</taxon>
    </lineage>
</organism>